<evidence type="ECO:0000256" key="4">
    <source>
        <dbReference type="ARBA" id="ARBA00022525"/>
    </source>
</evidence>
<feature type="chain" id="PRO_5013985670" description="Hydrophobin" evidence="7">
    <location>
        <begin position="18"/>
        <end position="114"/>
    </location>
</feature>
<evidence type="ECO:0000256" key="2">
    <source>
        <dbReference type="ARBA" id="ARBA00010446"/>
    </source>
</evidence>
<dbReference type="HOGENOM" id="CLU_105134_2_0_1"/>
<dbReference type="SMART" id="SM00075">
    <property type="entry name" value="HYDRO"/>
    <property type="match status" value="1"/>
</dbReference>
<comment type="subcellular location">
    <subcellularLocation>
        <location evidence="1 7">Secreted</location>
        <location evidence="1 7">Cell wall</location>
    </subcellularLocation>
</comment>
<sequence>MQFKVLSALAFATLAAATVAPVRRNDAPPASQCNTGDLQCCQSVQSASSPSVASLLGLLGIVVGSVTGQVGLTCSPISVIGVAGNSCSAQPVCCSNNSFNGVVALGCTPINLNL</sequence>
<dbReference type="EMBL" id="KL142372">
    <property type="protein sequence ID" value="KDR79955.1"/>
    <property type="molecule type" value="Genomic_DNA"/>
</dbReference>
<keyword evidence="3 7" id="KW-0134">Cell wall</keyword>
<dbReference type="GO" id="GO:0009277">
    <property type="term" value="C:fungal-type cell wall"/>
    <property type="evidence" value="ECO:0007669"/>
    <property type="project" value="InterPro"/>
</dbReference>
<dbReference type="OrthoDB" id="4225815at2759"/>
<dbReference type="Pfam" id="PF01185">
    <property type="entry name" value="Hydrophobin"/>
    <property type="match status" value="1"/>
</dbReference>
<keyword evidence="5 7" id="KW-0732">Signal</keyword>
<dbReference type="PROSITE" id="PS00956">
    <property type="entry name" value="HYDROPHOBIN"/>
    <property type="match status" value="1"/>
</dbReference>
<protein>
    <recommendedName>
        <fullName evidence="7">Hydrophobin</fullName>
    </recommendedName>
</protein>
<evidence type="ECO:0000256" key="5">
    <source>
        <dbReference type="ARBA" id="ARBA00022729"/>
    </source>
</evidence>
<gene>
    <name evidence="8" type="ORF">GALMADRAFT_136530</name>
</gene>
<dbReference type="InterPro" id="IPR001338">
    <property type="entry name" value="Class_I_Hydrophobin"/>
</dbReference>
<proteinExistence type="inferred from homology"/>
<dbReference type="CDD" id="cd23507">
    <property type="entry name" value="hydrophobin_I"/>
    <property type="match status" value="1"/>
</dbReference>
<evidence type="ECO:0000256" key="6">
    <source>
        <dbReference type="ARBA" id="ARBA00023157"/>
    </source>
</evidence>
<evidence type="ECO:0000313" key="8">
    <source>
        <dbReference type="EMBL" id="KDR79955.1"/>
    </source>
</evidence>
<feature type="signal peptide" evidence="7">
    <location>
        <begin position="1"/>
        <end position="17"/>
    </location>
</feature>
<evidence type="ECO:0000313" key="9">
    <source>
        <dbReference type="Proteomes" id="UP000027222"/>
    </source>
</evidence>
<evidence type="ECO:0000256" key="3">
    <source>
        <dbReference type="ARBA" id="ARBA00022512"/>
    </source>
</evidence>
<comment type="similarity">
    <text evidence="2 7">Belongs to the fungal hydrophobin family.</text>
</comment>
<evidence type="ECO:0000256" key="7">
    <source>
        <dbReference type="RuleBase" id="RU365009"/>
    </source>
</evidence>
<dbReference type="InterPro" id="IPR019778">
    <property type="entry name" value="Class_I_Hydrophobin_CS"/>
</dbReference>
<keyword evidence="6 7" id="KW-1015">Disulfide bond</keyword>
<dbReference type="GO" id="GO:0005199">
    <property type="term" value="F:structural constituent of cell wall"/>
    <property type="evidence" value="ECO:0007669"/>
    <property type="project" value="InterPro"/>
</dbReference>
<dbReference type="AlphaFoldDB" id="A0A067T9W2"/>
<organism evidence="8 9">
    <name type="scientific">Galerina marginata (strain CBS 339.88)</name>
    <dbReference type="NCBI Taxonomy" id="685588"/>
    <lineage>
        <taxon>Eukaryota</taxon>
        <taxon>Fungi</taxon>
        <taxon>Dikarya</taxon>
        <taxon>Basidiomycota</taxon>
        <taxon>Agaricomycotina</taxon>
        <taxon>Agaricomycetes</taxon>
        <taxon>Agaricomycetidae</taxon>
        <taxon>Agaricales</taxon>
        <taxon>Agaricineae</taxon>
        <taxon>Strophariaceae</taxon>
        <taxon>Galerina</taxon>
    </lineage>
</organism>
<keyword evidence="4 7" id="KW-0964">Secreted</keyword>
<keyword evidence="9" id="KW-1185">Reference proteome</keyword>
<dbReference type="Proteomes" id="UP000027222">
    <property type="component" value="Unassembled WGS sequence"/>
</dbReference>
<reference evidence="9" key="1">
    <citation type="journal article" date="2014" name="Proc. Natl. Acad. Sci. U.S.A.">
        <title>Extensive sampling of basidiomycete genomes demonstrates inadequacy of the white-rot/brown-rot paradigm for wood decay fungi.</title>
        <authorList>
            <person name="Riley R."/>
            <person name="Salamov A.A."/>
            <person name="Brown D.W."/>
            <person name="Nagy L.G."/>
            <person name="Floudas D."/>
            <person name="Held B.W."/>
            <person name="Levasseur A."/>
            <person name="Lombard V."/>
            <person name="Morin E."/>
            <person name="Otillar R."/>
            <person name="Lindquist E.A."/>
            <person name="Sun H."/>
            <person name="LaButti K.M."/>
            <person name="Schmutz J."/>
            <person name="Jabbour D."/>
            <person name="Luo H."/>
            <person name="Baker S.E."/>
            <person name="Pisabarro A.G."/>
            <person name="Walton J.D."/>
            <person name="Blanchette R.A."/>
            <person name="Henrissat B."/>
            <person name="Martin F."/>
            <person name="Cullen D."/>
            <person name="Hibbett D.S."/>
            <person name="Grigoriev I.V."/>
        </authorList>
    </citation>
    <scope>NUCLEOTIDE SEQUENCE [LARGE SCALE GENOMIC DNA]</scope>
    <source>
        <strain evidence="9">CBS 339.88</strain>
    </source>
</reference>
<name>A0A067T9W2_GALM3</name>
<evidence type="ECO:0000256" key="1">
    <source>
        <dbReference type="ARBA" id="ARBA00004191"/>
    </source>
</evidence>
<accession>A0A067T9W2</accession>
<dbReference type="STRING" id="685588.A0A067T9W2"/>